<evidence type="ECO:0000313" key="1">
    <source>
        <dbReference type="EMBL" id="RDX73260.1"/>
    </source>
</evidence>
<name>A0A371F4M7_MUCPR</name>
<gene>
    <name evidence="1" type="ORF">CR513_47163</name>
</gene>
<evidence type="ECO:0008006" key="3">
    <source>
        <dbReference type="Google" id="ProtNLM"/>
    </source>
</evidence>
<dbReference type="AlphaFoldDB" id="A0A371F4M7"/>
<dbReference type="PANTHER" id="PTHR11439">
    <property type="entry name" value="GAG-POL-RELATED RETROTRANSPOSON"/>
    <property type="match status" value="1"/>
</dbReference>
<accession>A0A371F4M7</accession>
<dbReference type="OrthoDB" id="5919797at2759"/>
<feature type="non-terminal residue" evidence="1">
    <location>
        <position position="1"/>
    </location>
</feature>
<dbReference type="EMBL" id="QJKJ01010586">
    <property type="protein sequence ID" value="RDX73260.1"/>
    <property type="molecule type" value="Genomic_DNA"/>
</dbReference>
<sequence length="102" mass="12181">MLIRMKCKKQDLVSKSSIKVEYRTMHVTYSEIIRLCAQPTSLHVDNTSTIHIAANLVYHERTKHIEVDCHSILETYDHRIISLSHETEEDHWKKIWVEILRR</sequence>
<organism evidence="1 2">
    <name type="scientific">Mucuna pruriens</name>
    <name type="common">Velvet bean</name>
    <name type="synonym">Dolichos pruriens</name>
    <dbReference type="NCBI Taxonomy" id="157652"/>
    <lineage>
        <taxon>Eukaryota</taxon>
        <taxon>Viridiplantae</taxon>
        <taxon>Streptophyta</taxon>
        <taxon>Embryophyta</taxon>
        <taxon>Tracheophyta</taxon>
        <taxon>Spermatophyta</taxon>
        <taxon>Magnoliopsida</taxon>
        <taxon>eudicotyledons</taxon>
        <taxon>Gunneridae</taxon>
        <taxon>Pentapetalae</taxon>
        <taxon>rosids</taxon>
        <taxon>fabids</taxon>
        <taxon>Fabales</taxon>
        <taxon>Fabaceae</taxon>
        <taxon>Papilionoideae</taxon>
        <taxon>50 kb inversion clade</taxon>
        <taxon>NPAAA clade</taxon>
        <taxon>indigoferoid/millettioid clade</taxon>
        <taxon>Phaseoleae</taxon>
        <taxon>Mucuna</taxon>
    </lineage>
</organism>
<dbReference type="CDD" id="cd09272">
    <property type="entry name" value="RNase_HI_RT_Ty1"/>
    <property type="match status" value="1"/>
</dbReference>
<keyword evidence="2" id="KW-1185">Reference proteome</keyword>
<evidence type="ECO:0000313" key="2">
    <source>
        <dbReference type="Proteomes" id="UP000257109"/>
    </source>
</evidence>
<protein>
    <recommendedName>
        <fullName evidence="3">Copia protein</fullName>
    </recommendedName>
</protein>
<proteinExistence type="predicted"/>
<reference evidence="1" key="1">
    <citation type="submission" date="2018-05" db="EMBL/GenBank/DDBJ databases">
        <title>Draft genome of Mucuna pruriens seed.</title>
        <authorList>
            <person name="Nnadi N.E."/>
            <person name="Vos R."/>
            <person name="Hasami M.H."/>
            <person name="Devisetty U.K."/>
            <person name="Aguiy J.C."/>
        </authorList>
    </citation>
    <scope>NUCLEOTIDE SEQUENCE [LARGE SCALE GENOMIC DNA]</scope>
    <source>
        <strain evidence="1">JCA_2017</strain>
    </source>
</reference>
<dbReference type="STRING" id="157652.A0A371F4M7"/>
<dbReference type="Proteomes" id="UP000257109">
    <property type="component" value="Unassembled WGS sequence"/>
</dbReference>
<comment type="caution">
    <text evidence="1">The sequence shown here is derived from an EMBL/GenBank/DDBJ whole genome shotgun (WGS) entry which is preliminary data.</text>
</comment>
<dbReference type="PANTHER" id="PTHR11439:SF497">
    <property type="entry name" value="CYSTEINE-RICH RLK (RECEPTOR-LIKE PROTEIN KINASE) 8"/>
    <property type="match status" value="1"/>
</dbReference>